<reference evidence="1" key="1">
    <citation type="submission" date="2013-04" db="EMBL/GenBank/DDBJ databases">
        <authorList>
            <person name="Qu J."/>
            <person name="Murali S.C."/>
            <person name="Bandaranaike D."/>
            <person name="Bellair M."/>
            <person name="Blankenburg K."/>
            <person name="Chao H."/>
            <person name="Dinh H."/>
            <person name="Doddapaneni H."/>
            <person name="Downs B."/>
            <person name="Dugan-Rocha S."/>
            <person name="Elkadiri S."/>
            <person name="Gnanaolivu R.D."/>
            <person name="Hernandez B."/>
            <person name="Javaid M."/>
            <person name="Jayaseelan J.C."/>
            <person name="Lee S."/>
            <person name="Li M."/>
            <person name="Ming W."/>
            <person name="Munidasa M."/>
            <person name="Muniz J."/>
            <person name="Nguyen L."/>
            <person name="Ongeri F."/>
            <person name="Osuji N."/>
            <person name="Pu L.-L."/>
            <person name="Puazo M."/>
            <person name="Qu C."/>
            <person name="Quiroz J."/>
            <person name="Raj R."/>
            <person name="Weissenberger G."/>
            <person name="Xin Y."/>
            <person name="Zou X."/>
            <person name="Han Y."/>
            <person name="Richards S."/>
            <person name="Worley K."/>
            <person name="Muzny D."/>
            <person name="Gibbs R."/>
        </authorList>
    </citation>
    <scope>NUCLEOTIDE SEQUENCE</scope>
    <source>
        <strain evidence="1">Sampled in the wild</strain>
    </source>
</reference>
<gene>
    <name evidence="1" type="ORF">J437_LFUL019087</name>
</gene>
<evidence type="ECO:0000313" key="1">
    <source>
        <dbReference type="EMBL" id="KAG8239295.1"/>
    </source>
</evidence>
<keyword evidence="2" id="KW-1185">Reference proteome</keyword>
<name>A0A8K0KT41_LADFU</name>
<dbReference type="EMBL" id="KZ309584">
    <property type="protein sequence ID" value="KAG8239295.1"/>
    <property type="molecule type" value="Genomic_DNA"/>
</dbReference>
<dbReference type="Pfam" id="PF24664">
    <property type="entry name" value="Monjiviricetes_fusion"/>
    <property type="match status" value="1"/>
</dbReference>
<dbReference type="Proteomes" id="UP000792457">
    <property type="component" value="Unassembled WGS sequence"/>
</dbReference>
<organism evidence="1 2">
    <name type="scientific">Ladona fulva</name>
    <name type="common">Scarce chaser dragonfly</name>
    <name type="synonym">Libellula fulva</name>
    <dbReference type="NCBI Taxonomy" id="123851"/>
    <lineage>
        <taxon>Eukaryota</taxon>
        <taxon>Metazoa</taxon>
        <taxon>Ecdysozoa</taxon>
        <taxon>Arthropoda</taxon>
        <taxon>Hexapoda</taxon>
        <taxon>Insecta</taxon>
        <taxon>Pterygota</taxon>
        <taxon>Palaeoptera</taxon>
        <taxon>Odonata</taxon>
        <taxon>Epiprocta</taxon>
        <taxon>Anisoptera</taxon>
        <taxon>Libelluloidea</taxon>
        <taxon>Libellulidae</taxon>
        <taxon>Ladona</taxon>
    </lineage>
</organism>
<accession>A0A8K0KT41</accession>
<sequence length="260" mass="29111">MIWVARIYEPQILTDKGVMLGLSLAFEIEKNSPNRTLAGINWHVPSLPSGQLIIEVWGLQSPRRGAATSGITSVCLSTAAPSHPISPGKCGVSSIHIQGPRFLDSLEDPRVRLGLRRHCTDPANVNYEGDCEPSQFTFRSQTWDKVVAQAYVTVKIKQYYGTVFRAEDTIKLQKGLECKYSDMSCMDVEEGYMFMEPLNTRLCFTTSFDVLYEGQTTRQESGEGNEKKILFSVQSNGMLFVLMIDKSVNYCDLLRTPNCS</sequence>
<dbReference type="OrthoDB" id="7311776at2759"/>
<protein>
    <submittedName>
        <fullName evidence="1">Uncharacterized protein</fullName>
    </submittedName>
</protein>
<proteinExistence type="predicted"/>
<dbReference type="AlphaFoldDB" id="A0A8K0KT41"/>
<reference evidence="1" key="2">
    <citation type="submission" date="2017-10" db="EMBL/GenBank/DDBJ databases">
        <title>Ladona fulva Genome sequencing and assembly.</title>
        <authorList>
            <person name="Murali S."/>
            <person name="Richards S."/>
            <person name="Bandaranaike D."/>
            <person name="Bellair M."/>
            <person name="Blankenburg K."/>
            <person name="Chao H."/>
            <person name="Dinh H."/>
            <person name="Doddapaneni H."/>
            <person name="Dugan-Rocha S."/>
            <person name="Elkadiri S."/>
            <person name="Gnanaolivu R."/>
            <person name="Hernandez B."/>
            <person name="Skinner E."/>
            <person name="Javaid M."/>
            <person name="Lee S."/>
            <person name="Li M."/>
            <person name="Ming W."/>
            <person name="Munidasa M."/>
            <person name="Muniz J."/>
            <person name="Nguyen L."/>
            <person name="Hughes D."/>
            <person name="Osuji N."/>
            <person name="Pu L.-L."/>
            <person name="Puazo M."/>
            <person name="Qu C."/>
            <person name="Quiroz J."/>
            <person name="Raj R."/>
            <person name="Weissenberger G."/>
            <person name="Xin Y."/>
            <person name="Zou X."/>
            <person name="Han Y."/>
            <person name="Worley K."/>
            <person name="Muzny D."/>
            <person name="Gibbs R."/>
        </authorList>
    </citation>
    <scope>NUCLEOTIDE SEQUENCE</scope>
    <source>
        <strain evidence="1">Sampled in the wild</strain>
    </source>
</reference>
<comment type="caution">
    <text evidence="1">The sequence shown here is derived from an EMBL/GenBank/DDBJ whole genome shotgun (WGS) entry which is preliminary data.</text>
</comment>
<evidence type="ECO:0000313" key="2">
    <source>
        <dbReference type="Proteomes" id="UP000792457"/>
    </source>
</evidence>